<dbReference type="Pfam" id="PF00534">
    <property type="entry name" value="Glycos_transf_1"/>
    <property type="match status" value="1"/>
</dbReference>
<keyword evidence="3" id="KW-0808">Transferase</keyword>
<gene>
    <name evidence="3" type="ordered locus">Cyan7425_1107</name>
</gene>
<dbReference type="PANTHER" id="PTHR12526">
    <property type="entry name" value="GLYCOSYLTRANSFERASE"/>
    <property type="match status" value="1"/>
</dbReference>
<dbReference type="Pfam" id="PF13439">
    <property type="entry name" value="Glyco_transf_4"/>
    <property type="match status" value="1"/>
</dbReference>
<feature type="domain" description="Glycosyl transferase family 1" evidence="1">
    <location>
        <begin position="213"/>
        <end position="373"/>
    </location>
</feature>
<dbReference type="OrthoDB" id="9814612at2"/>
<dbReference type="STRING" id="395961.Cyan7425_1107"/>
<dbReference type="GO" id="GO:0016757">
    <property type="term" value="F:glycosyltransferase activity"/>
    <property type="evidence" value="ECO:0007669"/>
    <property type="project" value="InterPro"/>
</dbReference>
<dbReference type="PANTHER" id="PTHR12526:SF630">
    <property type="entry name" value="GLYCOSYLTRANSFERASE"/>
    <property type="match status" value="1"/>
</dbReference>
<dbReference type="KEGG" id="cyn:Cyan7425_1107"/>
<dbReference type="CDD" id="cd03801">
    <property type="entry name" value="GT4_PimA-like"/>
    <property type="match status" value="1"/>
</dbReference>
<feature type="domain" description="Glycosyltransferase subfamily 4-like N-terminal" evidence="2">
    <location>
        <begin position="45"/>
        <end position="194"/>
    </location>
</feature>
<accession>B8HLK4</accession>
<name>B8HLK4_CYAP4</name>
<dbReference type="InterPro" id="IPR028098">
    <property type="entry name" value="Glyco_trans_4-like_N"/>
</dbReference>
<protein>
    <submittedName>
        <fullName evidence="3">Glycosyl transferase group 1</fullName>
    </submittedName>
</protein>
<sequence length="399" mass="43390">MRILFTNPIGGIGGGEKVLLSLLIALRQSLPQAELYLLVCTDGALVQQATALGVKVQVLPLPERLSQTGDSRLKGNRKLGALINLGWTLAIALPELFSYLITWRKTIQHLKPDLIHSNGIKTHLLLGLNQPANVPVIWHIHDFYGSRPLVAKGLNWFSRRATAAIAISKAIAEDTQATLPGLPVTVIYNRIDTAYFSPAPLATAPENQVLRVGLVATFARWKGHEIFLAAAALVVEQRPDLAVQFEIVGGAIYQTAGSQYSQAELEAKATQLGIRERVVFRGFQTDIAKVYRELDIVVHASTQPEPFGLAIVEAMACGKPVIVSQAGGAAELFTDRYDALGVPPGDSKALAAAILELVQHPDLRDRLGTNARKTVLERFDQHRLGEDLLPFYAPYAAIN</sequence>
<dbReference type="AlphaFoldDB" id="B8HLK4"/>
<reference evidence="3" key="1">
    <citation type="submission" date="2009-01" db="EMBL/GenBank/DDBJ databases">
        <title>Complete sequence of chromosome Cyanothece sp. PCC 7425.</title>
        <authorList>
            <consortium name="US DOE Joint Genome Institute"/>
            <person name="Lucas S."/>
            <person name="Copeland A."/>
            <person name="Lapidus A."/>
            <person name="Glavina del Rio T."/>
            <person name="Dalin E."/>
            <person name="Tice H."/>
            <person name="Bruce D."/>
            <person name="Goodwin L."/>
            <person name="Pitluck S."/>
            <person name="Sims D."/>
            <person name="Meineke L."/>
            <person name="Brettin T."/>
            <person name="Detter J.C."/>
            <person name="Han C."/>
            <person name="Larimer F."/>
            <person name="Land M."/>
            <person name="Hauser L."/>
            <person name="Kyrpides N."/>
            <person name="Ovchinnikova G."/>
            <person name="Liberton M."/>
            <person name="Stoeckel J."/>
            <person name="Banerjee A."/>
            <person name="Singh A."/>
            <person name="Page L."/>
            <person name="Sato H."/>
            <person name="Zhao L."/>
            <person name="Sherman L."/>
            <person name="Pakrasi H."/>
            <person name="Richardson P."/>
        </authorList>
    </citation>
    <scope>NUCLEOTIDE SEQUENCE</scope>
    <source>
        <strain evidence="3">PCC 7425</strain>
    </source>
</reference>
<dbReference type="HOGENOM" id="CLU_009583_0_3_3"/>
<dbReference type="EMBL" id="CP001344">
    <property type="protein sequence ID" value="ACL43492.1"/>
    <property type="molecule type" value="Genomic_DNA"/>
</dbReference>
<evidence type="ECO:0000259" key="1">
    <source>
        <dbReference type="Pfam" id="PF00534"/>
    </source>
</evidence>
<organism evidence="3">
    <name type="scientific">Cyanothece sp. (strain PCC 7425 / ATCC 29141)</name>
    <dbReference type="NCBI Taxonomy" id="395961"/>
    <lineage>
        <taxon>Bacteria</taxon>
        <taxon>Bacillati</taxon>
        <taxon>Cyanobacteriota</taxon>
        <taxon>Cyanophyceae</taxon>
        <taxon>Gomontiellales</taxon>
        <taxon>Cyanothecaceae</taxon>
        <taxon>Cyanothece</taxon>
    </lineage>
</organism>
<dbReference type="CAZy" id="GT4">
    <property type="family name" value="Glycosyltransferase Family 4"/>
</dbReference>
<dbReference type="eggNOG" id="COG0438">
    <property type="taxonomic scope" value="Bacteria"/>
</dbReference>
<dbReference type="SUPFAM" id="SSF53756">
    <property type="entry name" value="UDP-Glycosyltransferase/glycogen phosphorylase"/>
    <property type="match status" value="1"/>
</dbReference>
<dbReference type="Gene3D" id="3.40.50.2000">
    <property type="entry name" value="Glycogen Phosphorylase B"/>
    <property type="match status" value="2"/>
</dbReference>
<evidence type="ECO:0000313" key="3">
    <source>
        <dbReference type="EMBL" id="ACL43492.1"/>
    </source>
</evidence>
<evidence type="ECO:0000259" key="2">
    <source>
        <dbReference type="Pfam" id="PF13439"/>
    </source>
</evidence>
<proteinExistence type="predicted"/>
<dbReference type="InterPro" id="IPR001296">
    <property type="entry name" value="Glyco_trans_1"/>
</dbReference>